<dbReference type="PANTHER" id="PTHR33050">
    <property type="entry name" value="REVERSE TRANSCRIPTASE DOMAIN-CONTAINING PROTEIN"/>
    <property type="match status" value="1"/>
</dbReference>
<dbReference type="STRING" id="181874.A0A409X7S1"/>
<comment type="caution">
    <text evidence="1">The sequence shown here is derived from an EMBL/GenBank/DDBJ whole genome shotgun (WGS) entry which is preliminary data.</text>
</comment>
<dbReference type="OrthoDB" id="2678913at2759"/>
<accession>A0A409X7S1</accession>
<dbReference type="EMBL" id="NHTK01004407">
    <property type="protein sequence ID" value="PPQ86833.1"/>
    <property type="molecule type" value="Genomic_DNA"/>
</dbReference>
<proteinExistence type="predicted"/>
<gene>
    <name evidence="1" type="ORF">CVT24_000128</name>
</gene>
<sequence>MAVRDVAEAYRTVPLHPSQWPAAVVRVSDDLFVVDTCAAFGAAPSGGVFGSVADAGCDIFRAEGMGPLSKWVDDHVFFRVLRSELDSANTTRQGWHNHIREKGVHHHGSRRWFGGHVLLDNEPFDMFEDCSFSLQDLSHSSPRSPEDSRYCYNMDDINRVSTTLGIPWQSSKDIQFSSSAPYFGFIWDLSDCTVALSPEKASKYKEAIETWESRRRHTLLEIQQLYGKLLHASLVIPSGRSRLVGLELAIALAHSRPFASRFPPRSVAGELVWWHQRLSQPRISRSIRIPSSVIDIQAYSDASTGFGIGICVGERWRAWHLLPKWRTRDGAKDIGWAEAVGFYLLVSHVSSCLPPATHFRVFCDNEGVVGGWRNGRSRNTATNTVFRLTLDLLENRGFDGCAHCSYVPTARNPADGPSRGVYPASSLILPPIPIPDCLQAFIAD</sequence>
<keyword evidence="2" id="KW-1185">Reference proteome</keyword>
<evidence type="ECO:0000313" key="1">
    <source>
        <dbReference type="EMBL" id="PPQ86833.1"/>
    </source>
</evidence>
<dbReference type="PANTHER" id="PTHR33050:SF7">
    <property type="entry name" value="RIBONUCLEASE H"/>
    <property type="match status" value="1"/>
</dbReference>
<dbReference type="AlphaFoldDB" id="A0A409X7S1"/>
<name>A0A409X7S1_9AGAR</name>
<dbReference type="InterPro" id="IPR052055">
    <property type="entry name" value="Hepadnavirus_pol/RT"/>
</dbReference>
<dbReference type="Proteomes" id="UP000284842">
    <property type="component" value="Unassembled WGS sequence"/>
</dbReference>
<reference evidence="1 2" key="1">
    <citation type="journal article" date="2018" name="Evol. Lett.">
        <title>Horizontal gene cluster transfer increased hallucinogenic mushroom diversity.</title>
        <authorList>
            <person name="Reynolds H.T."/>
            <person name="Vijayakumar V."/>
            <person name="Gluck-Thaler E."/>
            <person name="Korotkin H.B."/>
            <person name="Matheny P.B."/>
            <person name="Slot J.C."/>
        </authorList>
    </citation>
    <scope>NUCLEOTIDE SEQUENCE [LARGE SCALE GENOMIC DNA]</scope>
    <source>
        <strain evidence="1 2">2629</strain>
    </source>
</reference>
<evidence type="ECO:0000313" key="2">
    <source>
        <dbReference type="Proteomes" id="UP000284842"/>
    </source>
</evidence>
<evidence type="ECO:0008006" key="3">
    <source>
        <dbReference type="Google" id="ProtNLM"/>
    </source>
</evidence>
<feature type="non-terminal residue" evidence="1">
    <location>
        <position position="444"/>
    </location>
</feature>
<protein>
    <recommendedName>
        <fullName evidence="3">Reverse transcriptase RNase H-like domain-containing protein</fullName>
    </recommendedName>
</protein>
<organism evidence="1 2">
    <name type="scientific">Panaeolus cyanescens</name>
    <dbReference type="NCBI Taxonomy" id="181874"/>
    <lineage>
        <taxon>Eukaryota</taxon>
        <taxon>Fungi</taxon>
        <taxon>Dikarya</taxon>
        <taxon>Basidiomycota</taxon>
        <taxon>Agaricomycotina</taxon>
        <taxon>Agaricomycetes</taxon>
        <taxon>Agaricomycetidae</taxon>
        <taxon>Agaricales</taxon>
        <taxon>Agaricineae</taxon>
        <taxon>Galeropsidaceae</taxon>
        <taxon>Panaeolus</taxon>
    </lineage>
</organism>
<dbReference type="InParanoid" id="A0A409X7S1"/>